<sequence>MYRLVPGTVLYRDNLSMPVWTAFVAGARDLSFDAYGYGMVFIANDLFTIGLGWLLFGGLPFDVVSPISFPFCNVFFSLSQLIKFQPVFSPVEYYRSSSWFRGLWFLCILQNQGEVAFHQLNLVNTKPLMAPIQMDSRRSNEIHITAAR</sequence>
<name>A0A427AFP3_ENSVE</name>
<dbReference type="AlphaFoldDB" id="A0A427AFP3"/>
<organism evidence="1 2">
    <name type="scientific">Ensete ventricosum</name>
    <name type="common">Abyssinian banana</name>
    <name type="synonym">Musa ensete</name>
    <dbReference type="NCBI Taxonomy" id="4639"/>
    <lineage>
        <taxon>Eukaryota</taxon>
        <taxon>Viridiplantae</taxon>
        <taxon>Streptophyta</taxon>
        <taxon>Embryophyta</taxon>
        <taxon>Tracheophyta</taxon>
        <taxon>Spermatophyta</taxon>
        <taxon>Magnoliopsida</taxon>
        <taxon>Liliopsida</taxon>
        <taxon>Zingiberales</taxon>
        <taxon>Musaceae</taxon>
        <taxon>Ensete</taxon>
    </lineage>
</organism>
<protein>
    <submittedName>
        <fullName evidence="1">Uncharacterized protein</fullName>
    </submittedName>
</protein>
<feature type="non-terminal residue" evidence="1">
    <location>
        <position position="148"/>
    </location>
</feature>
<dbReference type="EMBL" id="AMZH03002612">
    <property type="protein sequence ID" value="RRT75001.1"/>
    <property type="molecule type" value="Genomic_DNA"/>
</dbReference>
<evidence type="ECO:0000313" key="2">
    <source>
        <dbReference type="Proteomes" id="UP000287651"/>
    </source>
</evidence>
<dbReference type="Proteomes" id="UP000287651">
    <property type="component" value="Unassembled WGS sequence"/>
</dbReference>
<accession>A0A427AFP3</accession>
<gene>
    <name evidence="1" type="ORF">B296_00031713</name>
</gene>
<evidence type="ECO:0000313" key="1">
    <source>
        <dbReference type="EMBL" id="RRT75001.1"/>
    </source>
</evidence>
<reference evidence="1 2" key="1">
    <citation type="journal article" date="2014" name="Agronomy (Basel)">
        <title>A Draft Genome Sequence for Ensete ventricosum, the Drought-Tolerant Tree Against Hunger.</title>
        <authorList>
            <person name="Harrison J."/>
            <person name="Moore K.A."/>
            <person name="Paszkiewicz K."/>
            <person name="Jones T."/>
            <person name="Grant M."/>
            <person name="Ambacheew D."/>
            <person name="Muzemil S."/>
            <person name="Studholme D.J."/>
        </authorList>
    </citation>
    <scope>NUCLEOTIDE SEQUENCE [LARGE SCALE GENOMIC DNA]</scope>
</reference>
<proteinExistence type="predicted"/>
<comment type="caution">
    <text evidence="1">The sequence shown here is derived from an EMBL/GenBank/DDBJ whole genome shotgun (WGS) entry which is preliminary data.</text>
</comment>